<evidence type="ECO:0000313" key="1">
    <source>
        <dbReference type="EMBL" id="CAG5103562.1"/>
    </source>
</evidence>
<accession>A0ABN7SR15</accession>
<name>A0ABN7SR15_OIKDI</name>
<proteinExistence type="predicted"/>
<sequence>MKQILILLLLYGKQENQILCQETREGFPTAAPSPESNVDMNPSNEELYMIDDPEIMKVLLPKLEAALVTKTETINEFLVDQLHEIGMCSKISCVACLRLLAYERHFKTIKIPRLACLQGFGSSTHS</sequence>
<gene>
    <name evidence="1" type="ORF">OKIOD_LOCUS9592</name>
</gene>
<evidence type="ECO:0000313" key="2">
    <source>
        <dbReference type="Proteomes" id="UP001158576"/>
    </source>
</evidence>
<organism evidence="1 2">
    <name type="scientific">Oikopleura dioica</name>
    <name type="common">Tunicate</name>
    <dbReference type="NCBI Taxonomy" id="34765"/>
    <lineage>
        <taxon>Eukaryota</taxon>
        <taxon>Metazoa</taxon>
        <taxon>Chordata</taxon>
        <taxon>Tunicata</taxon>
        <taxon>Appendicularia</taxon>
        <taxon>Copelata</taxon>
        <taxon>Oikopleuridae</taxon>
        <taxon>Oikopleura</taxon>
    </lineage>
</organism>
<dbReference type="EMBL" id="OU015566">
    <property type="protein sequence ID" value="CAG5103562.1"/>
    <property type="molecule type" value="Genomic_DNA"/>
</dbReference>
<keyword evidence="2" id="KW-1185">Reference proteome</keyword>
<dbReference type="Proteomes" id="UP001158576">
    <property type="component" value="Chromosome 1"/>
</dbReference>
<reference evidence="1 2" key="1">
    <citation type="submission" date="2021-04" db="EMBL/GenBank/DDBJ databases">
        <authorList>
            <person name="Bliznina A."/>
        </authorList>
    </citation>
    <scope>NUCLEOTIDE SEQUENCE [LARGE SCALE GENOMIC DNA]</scope>
</reference>
<protein>
    <submittedName>
        <fullName evidence="1">Oidioi.mRNA.OKI2018_I69.chr1.g827.t1.cds</fullName>
    </submittedName>
</protein>